<accession>A0A917KHE3</accession>
<keyword evidence="2" id="KW-1185">Reference proteome</keyword>
<dbReference type="Proteomes" id="UP000637695">
    <property type="component" value="Unassembled WGS sequence"/>
</dbReference>
<comment type="caution">
    <text evidence="1">The sequence shown here is derived from an EMBL/GenBank/DDBJ whole genome shotgun (WGS) entry which is preliminary data.</text>
</comment>
<reference evidence="1" key="2">
    <citation type="submission" date="2020-09" db="EMBL/GenBank/DDBJ databases">
        <authorList>
            <person name="Sun Q."/>
            <person name="Ohkuma M."/>
        </authorList>
    </citation>
    <scope>NUCLEOTIDE SEQUENCE</scope>
    <source>
        <strain evidence="1">JCM 18487</strain>
    </source>
</reference>
<gene>
    <name evidence="1" type="ORF">GCM10010885_24000</name>
</gene>
<dbReference type="RefSeq" id="WP_268238349.1">
    <property type="nucleotide sequence ID" value="NZ_BMOY01000060.1"/>
</dbReference>
<protein>
    <submittedName>
        <fullName evidence="1">Uncharacterized protein</fullName>
    </submittedName>
</protein>
<evidence type="ECO:0000313" key="2">
    <source>
        <dbReference type="Proteomes" id="UP000637695"/>
    </source>
</evidence>
<proteinExistence type="predicted"/>
<dbReference type="AlphaFoldDB" id="A0A917KHE3"/>
<reference evidence="1" key="1">
    <citation type="journal article" date="2014" name="Int. J. Syst. Evol. Microbiol.">
        <title>Complete genome sequence of Corynebacterium casei LMG S-19264T (=DSM 44701T), isolated from a smear-ripened cheese.</title>
        <authorList>
            <consortium name="US DOE Joint Genome Institute (JGI-PGF)"/>
            <person name="Walter F."/>
            <person name="Albersmeier A."/>
            <person name="Kalinowski J."/>
            <person name="Ruckert C."/>
        </authorList>
    </citation>
    <scope>NUCLEOTIDE SEQUENCE</scope>
    <source>
        <strain evidence="1">JCM 18487</strain>
    </source>
</reference>
<dbReference type="EMBL" id="BMOY01000060">
    <property type="protein sequence ID" value="GGJ13854.1"/>
    <property type="molecule type" value="Genomic_DNA"/>
</dbReference>
<sequence>MRIDADMVYIPPYTALALFEADGAEKDWLKELRQEIFNKGLEVD</sequence>
<organism evidence="1 2">
    <name type="scientific">Alicyclobacillus cellulosilyticus</name>
    <dbReference type="NCBI Taxonomy" id="1003997"/>
    <lineage>
        <taxon>Bacteria</taxon>
        <taxon>Bacillati</taxon>
        <taxon>Bacillota</taxon>
        <taxon>Bacilli</taxon>
        <taxon>Bacillales</taxon>
        <taxon>Alicyclobacillaceae</taxon>
        <taxon>Alicyclobacillus</taxon>
    </lineage>
</organism>
<evidence type="ECO:0000313" key="1">
    <source>
        <dbReference type="EMBL" id="GGJ13854.1"/>
    </source>
</evidence>
<name>A0A917KHE3_9BACL</name>